<comment type="caution">
    <text evidence="3">The sequence shown here is derived from an EMBL/GenBank/DDBJ whole genome shotgun (WGS) entry which is preliminary data.</text>
</comment>
<keyword evidence="1" id="KW-0472">Membrane</keyword>
<dbReference type="Proteomes" id="UP001500194">
    <property type="component" value="Unassembled WGS sequence"/>
</dbReference>
<evidence type="ECO:0000313" key="3">
    <source>
        <dbReference type="EMBL" id="GAA0652566.1"/>
    </source>
</evidence>
<accession>A0AAV3T1P0</accession>
<dbReference type="GeneID" id="68573849"/>
<feature type="transmembrane region" description="Helical" evidence="1">
    <location>
        <begin position="127"/>
        <end position="149"/>
    </location>
</feature>
<keyword evidence="1" id="KW-1133">Transmembrane helix</keyword>
<organism evidence="3 4">
    <name type="scientific">Salarchaeum japonicum</name>
    <dbReference type="NCBI Taxonomy" id="555573"/>
    <lineage>
        <taxon>Archaea</taxon>
        <taxon>Methanobacteriati</taxon>
        <taxon>Methanobacteriota</taxon>
        <taxon>Stenosarchaea group</taxon>
        <taxon>Halobacteria</taxon>
        <taxon>Halobacteriales</taxon>
        <taxon>Halobacteriaceae</taxon>
    </lineage>
</organism>
<dbReference type="EMBL" id="BAAADU010000002">
    <property type="protein sequence ID" value="GAA0652566.1"/>
    <property type="molecule type" value="Genomic_DNA"/>
</dbReference>
<name>A0AAV3T1P0_9EURY</name>
<keyword evidence="4" id="KW-1185">Reference proteome</keyword>
<keyword evidence="1" id="KW-0812">Transmembrane</keyword>
<dbReference type="AlphaFoldDB" id="A0AAV3T1P0"/>
<feature type="transmembrane region" description="Helical" evidence="1">
    <location>
        <begin position="155"/>
        <end position="175"/>
    </location>
</feature>
<gene>
    <name evidence="3" type="ORF">GCM10009019_14750</name>
</gene>
<dbReference type="InterPro" id="IPR055768">
    <property type="entry name" value="DUF7344"/>
</dbReference>
<dbReference type="RefSeq" id="WP_227260838.1">
    <property type="nucleotide sequence ID" value="NZ_BAAADU010000002.1"/>
</dbReference>
<evidence type="ECO:0000313" key="4">
    <source>
        <dbReference type="Proteomes" id="UP001500194"/>
    </source>
</evidence>
<evidence type="ECO:0000259" key="2">
    <source>
        <dbReference type="Pfam" id="PF24035"/>
    </source>
</evidence>
<evidence type="ECO:0000256" key="1">
    <source>
        <dbReference type="SAM" id="Phobius"/>
    </source>
</evidence>
<proteinExistence type="predicted"/>
<dbReference type="Pfam" id="PF24035">
    <property type="entry name" value="DUF7344"/>
    <property type="match status" value="1"/>
</dbReference>
<reference evidence="3 4" key="1">
    <citation type="journal article" date="2019" name="Int. J. Syst. Evol. Microbiol.">
        <title>The Global Catalogue of Microorganisms (GCM) 10K type strain sequencing project: providing services to taxonomists for standard genome sequencing and annotation.</title>
        <authorList>
            <consortium name="The Broad Institute Genomics Platform"/>
            <consortium name="The Broad Institute Genome Sequencing Center for Infectious Disease"/>
            <person name="Wu L."/>
            <person name="Ma J."/>
        </authorList>
    </citation>
    <scope>NUCLEOTIDE SEQUENCE [LARGE SCALE GENOMIC DNA]</scope>
    <source>
        <strain evidence="3 4">JCM 16327</strain>
    </source>
</reference>
<protein>
    <recommendedName>
        <fullName evidence="2">DUF7344 domain-containing protein</fullName>
    </recommendedName>
</protein>
<feature type="domain" description="DUF7344" evidence="2">
    <location>
        <begin position="22"/>
        <end position="102"/>
    </location>
</feature>
<sequence>MTGVLRDAGNEGRTEPTREDVFHLLSNRRRRHTLHYLRQRDGEQVDLRELSQQLSAWENGVPPAEITHRDRKTVYTSLRQTHLPKMDDANVVDYDPNRGHVEPAEEFEDVEVYLDVVPEQEIPRSEYYLGLSAFAAALLAVAWVDVFPFDLLSDVTWAAVIVALFAVSAAVDTYYDARRQLGSDGAPPDLPEQD</sequence>